<dbReference type="OrthoDB" id="75169at2759"/>
<comment type="caution">
    <text evidence="3">The sequence shown here is derived from an EMBL/GenBank/DDBJ whole genome shotgun (WGS) entry which is preliminary data.</text>
</comment>
<dbReference type="AlphaFoldDB" id="A0A9Q1QLA8"/>
<dbReference type="InterPro" id="IPR003719">
    <property type="entry name" value="Phenazine_PhzF-like"/>
</dbReference>
<keyword evidence="4" id="KW-1185">Reference proteome</keyword>
<dbReference type="SUPFAM" id="SSF54506">
    <property type="entry name" value="Diaminopimelate epimerase-like"/>
    <property type="match status" value="1"/>
</dbReference>
<gene>
    <name evidence="3" type="ORF">Cgig2_003825</name>
</gene>
<dbReference type="Gene3D" id="3.10.310.10">
    <property type="entry name" value="Diaminopimelate Epimerase, Chain A, domain 1"/>
    <property type="match status" value="2"/>
</dbReference>
<dbReference type="Pfam" id="PF02567">
    <property type="entry name" value="PhzC-PhzF"/>
    <property type="match status" value="1"/>
</dbReference>
<dbReference type="GO" id="GO:0016853">
    <property type="term" value="F:isomerase activity"/>
    <property type="evidence" value="ECO:0007669"/>
    <property type="project" value="UniProtKB-KW"/>
</dbReference>
<accession>A0A9Q1QLA8</accession>
<dbReference type="Proteomes" id="UP001153076">
    <property type="component" value="Unassembled WGS sequence"/>
</dbReference>
<dbReference type="GO" id="GO:0005737">
    <property type="term" value="C:cytoplasm"/>
    <property type="evidence" value="ECO:0007669"/>
    <property type="project" value="TreeGrafter"/>
</dbReference>
<evidence type="ECO:0000256" key="2">
    <source>
        <dbReference type="ARBA" id="ARBA00023235"/>
    </source>
</evidence>
<organism evidence="3 4">
    <name type="scientific">Carnegiea gigantea</name>
    <dbReference type="NCBI Taxonomy" id="171969"/>
    <lineage>
        <taxon>Eukaryota</taxon>
        <taxon>Viridiplantae</taxon>
        <taxon>Streptophyta</taxon>
        <taxon>Embryophyta</taxon>
        <taxon>Tracheophyta</taxon>
        <taxon>Spermatophyta</taxon>
        <taxon>Magnoliopsida</taxon>
        <taxon>eudicotyledons</taxon>
        <taxon>Gunneridae</taxon>
        <taxon>Pentapetalae</taxon>
        <taxon>Caryophyllales</taxon>
        <taxon>Cactineae</taxon>
        <taxon>Cactaceae</taxon>
        <taxon>Cactoideae</taxon>
        <taxon>Echinocereeae</taxon>
        <taxon>Carnegiea</taxon>
    </lineage>
</organism>
<evidence type="ECO:0000313" key="4">
    <source>
        <dbReference type="Proteomes" id="UP001153076"/>
    </source>
</evidence>
<evidence type="ECO:0000256" key="1">
    <source>
        <dbReference type="ARBA" id="ARBA00008270"/>
    </source>
</evidence>
<dbReference type="PANTHER" id="PTHR13774">
    <property type="entry name" value="PHENAZINE BIOSYNTHESIS PROTEIN"/>
    <property type="match status" value="1"/>
</dbReference>
<reference evidence="3" key="1">
    <citation type="submission" date="2022-04" db="EMBL/GenBank/DDBJ databases">
        <title>Carnegiea gigantea Genome sequencing and assembly v2.</title>
        <authorList>
            <person name="Copetti D."/>
            <person name="Sanderson M.J."/>
            <person name="Burquez A."/>
            <person name="Wojciechowski M.F."/>
        </authorList>
    </citation>
    <scope>NUCLEOTIDE SEQUENCE</scope>
    <source>
        <strain evidence="3">SGP5-SGP5p</strain>
        <tissue evidence="3">Aerial part</tissue>
    </source>
</reference>
<evidence type="ECO:0000313" key="3">
    <source>
        <dbReference type="EMBL" id="KAJ8445949.1"/>
    </source>
</evidence>
<protein>
    <submittedName>
        <fullName evidence="3">Uncharacterized protein</fullName>
    </submittedName>
</protein>
<name>A0A9Q1QLA8_9CARY</name>
<comment type="similarity">
    <text evidence="1">Belongs to the PhzF family.</text>
</comment>
<sequence length="276" mass="31579">MRPSPLREKRRERVWEREWQAIQSRPVAYGPHKEQARRTESPLTGNPAAICLLEEEKEEKWMQYVADEFHLSATCYLIKVDGSIAEACDGHANDDETVVPKFQLRWFAPAVEVQLNICGHGTIASAYILFHLGMVKERKIEFHIKSGKVLLAERIATADNKDALDYDNEKELNFHIRLAFPLIRVTMCGSSEMELASKFTNCDSHPINVVKMEYEEELIIEYSSGKLVADLQPCLEEIRKWHGRGVVVTGAAPENSEFDFYSRFFCPNLGMNELAK</sequence>
<dbReference type="EMBL" id="JAKOGI010000067">
    <property type="protein sequence ID" value="KAJ8445949.1"/>
    <property type="molecule type" value="Genomic_DNA"/>
</dbReference>
<dbReference type="PANTHER" id="PTHR13774:SF17">
    <property type="entry name" value="PHENAZINE BIOSYNTHESIS-LIKE DOMAIN-CONTAINING PROTEIN"/>
    <property type="match status" value="1"/>
</dbReference>
<proteinExistence type="inferred from homology"/>
<keyword evidence="2" id="KW-0413">Isomerase</keyword>